<feature type="transmembrane region" description="Helical" evidence="1">
    <location>
        <begin position="113"/>
        <end position="132"/>
    </location>
</feature>
<feature type="transmembrane region" description="Helical" evidence="1">
    <location>
        <begin position="39"/>
        <end position="59"/>
    </location>
</feature>
<feature type="transmembrane region" description="Helical" evidence="1">
    <location>
        <begin position="71"/>
        <end position="92"/>
    </location>
</feature>
<dbReference type="AlphaFoldDB" id="A0A4R2I2H5"/>
<accession>A0A4R2I2H5</accession>
<comment type="caution">
    <text evidence="2">The sequence shown here is derived from an EMBL/GenBank/DDBJ whole genome shotgun (WGS) entry which is preliminary data.</text>
</comment>
<keyword evidence="1" id="KW-1133">Transmembrane helix</keyword>
<protein>
    <submittedName>
        <fullName evidence="2">Uncharacterized protein</fullName>
    </submittedName>
</protein>
<keyword evidence="3" id="KW-1185">Reference proteome</keyword>
<evidence type="ECO:0000256" key="1">
    <source>
        <dbReference type="SAM" id="Phobius"/>
    </source>
</evidence>
<name>A0A4R2I2H5_9GAMM</name>
<dbReference type="OrthoDB" id="7571741at2"/>
<feature type="transmembrane region" description="Helical" evidence="1">
    <location>
        <begin position="6"/>
        <end position="27"/>
    </location>
</feature>
<organism evidence="2 3">
    <name type="scientific">Dokdonella fugitiva</name>
    <dbReference type="NCBI Taxonomy" id="328517"/>
    <lineage>
        <taxon>Bacteria</taxon>
        <taxon>Pseudomonadati</taxon>
        <taxon>Pseudomonadota</taxon>
        <taxon>Gammaproteobacteria</taxon>
        <taxon>Lysobacterales</taxon>
        <taxon>Rhodanobacteraceae</taxon>
        <taxon>Dokdonella</taxon>
    </lineage>
</organism>
<dbReference type="EMBL" id="SLWQ01000009">
    <property type="protein sequence ID" value="TCO37719.1"/>
    <property type="molecule type" value="Genomic_DNA"/>
</dbReference>
<keyword evidence="1" id="KW-0472">Membrane</keyword>
<reference evidence="2 3" key="1">
    <citation type="journal article" date="2015" name="Stand. Genomic Sci.">
        <title>Genomic Encyclopedia of Bacterial and Archaeal Type Strains, Phase III: the genomes of soil and plant-associated and newly described type strains.</title>
        <authorList>
            <person name="Whitman W.B."/>
            <person name="Woyke T."/>
            <person name="Klenk H.P."/>
            <person name="Zhou Y."/>
            <person name="Lilburn T.G."/>
            <person name="Beck B.J."/>
            <person name="De Vos P."/>
            <person name="Vandamme P."/>
            <person name="Eisen J.A."/>
            <person name="Garrity G."/>
            <person name="Hugenholtz P."/>
            <person name="Kyrpides N.C."/>
        </authorList>
    </citation>
    <scope>NUCLEOTIDE SEQUENCE [LARGE SCALE GENOMIC DNA]</scope>
    <source>
        <strain evidence="2 3">A3</strain>
    </source>
</reference>
<keyword evidence="1" id="KW-0812">Transmembrane</keyword>
<evidence type="ECO:0000313" key="2">
    <source>
        <dbReference type="EMBL" id="TCO37719.1"/>
    </source>
</evidence>
<dbReference type="RefSeq" id="WP_131999688.1">
    <property type="nucleotide sequence ID" value="NZ_JACGXM010000009.1"/>
</dbReference>
<proteinExistence type="predicted"/>
<evidence type="ECO:0000313" key="3">
    <source>
        <dbReference type="Proteomes" id="UP000294862"/>
    </source>
</evidence>
<feature type="transmembrane region" description="Helical" evidence="1">
    <location>
        <begin position="162"/>
        <end position="185"/>
    </location>
</feature>
<gene>
    <name evidence="2" type="ORF">EV148_10971</name>
</gene>
<dbReference type="Proteomes" id="UP000294862">
    <property type="component" value="Unassembled WGS sequence"/>
</dbReference>
<sequence>MDEFEYISVLLSILIGLGVTQLLSGIARLIRDGRALAPAWWIFVVTATLLLGNLQVWWIAFAWRGVQEWTFFSYVTFMIQPVLLYLLAYLVLPADLHLDGEALARAFIAKRKPFYVIVALVPPATFLQQWMLAHAAPQPDLDTALRLAWFALALPGYLSSRVHVQAAVATASFLLLLAYISLLFLRIH</sequence>